<dbReference type="InterPro" id="IPR051169">
    <property type="entry name" value="NADH-Q_oxidoreductase"/>
</dbReference>
<evidence type="ECO:0000313" key="8">
    <source>
        <dbReference type="EMBL" id="NYG37926.1"/>
    </source>
</evidence>
<evidence type="ECO:0000256" key="6">
    <source>
        <dbReference type="SAM" id="MobiDB-lite"/>
    </source>
</evidence>
<feature type="region of interest" description="Disordered" evidence="6">
    <location>
        <begin position="365"/>
        <end position="408"/>
    </location>
</feature>
<evidence type="ECO:0000256" key="4">
    <source>
        <dbReference type="ARBA" id="ARBA00022827"/>
    </source>
</evidence>
<feature type="compositionally biased region" description="Basic and acidic residues" evidence="6">
    <location>
        <begin position="370"/>
        <end position="391"/>
    </location>
</feature>
<proteinExistence type="inferred from homology"/>
<reference evidence="8 9" key="1">
    <citation type="submission" date="2020-07" db="EMBL/GenBank/DDBJ databases">
        <title>Sequencing the genomes of 1000 actinobacteria strains.</title>
        <authorList>
            <person name="Klenk H.-P."/>
        </authorList>
    </citation>
    <scope>NUCLEOTIDE SEQUENCE [LARGE SCALE GENOMIC DNA]</scope>
    <source>
        <strain evidence="8 9">DSM 24723</strain>
    </source>
</reference>
<name>A0A852X4F6_9MICO</name>
<evidence type="ECO:0000313" key="9">
    <source>
        <dbReference type="Proteomes" id="UP000592181"/>
    </source>
</evidence>
<dbReference type="PRINTS" id="PR00469">
    <property type="entry name" value="PNDRDTASEII"/>
</dbReference>
<keyword evidence="9" id="KW-1185">Reference proteome</keyword>
<dbReference type="EMBL" id="JACBZX010000001">
    <property type="protein sequence ID" value="NYG37926.1"/>
    <property type="molecule type" value="Genomic_DNA"/>
</dbReference>
<dbReference type="AlphaFoldDB" id="A0A852X4F6"/>
<evidence type="ECO:0000256" key="1">
    <source>
        <dbReference type="ARBA" id="ARBA00001974"/>
    </source>
</evidence>
<feature type="domain" description="FAD/NAD(P)-binding" evidence="7">
    <location>
        <begin position="4"/>
        <end position="283"/>
    </location>
</feature>
<evidence type="ECO:0000259" key="7">
    <source>
        <dbReference type="Pfam" id="PF07992"/>
    </source>
</evidence>
<dbReference type="Pfam" id="PF07992">
    <property type="entry name" value="Pyr_redox_2"/>
    <property type="match status" value="1"/>
</dbReference>
<keyword evidence="3" id="KW-0285">Flavoprotein</keyword>
<dbReference type="RefSeq" id="WP_179463213.1">
    <property type="nucleotide sequence ID" value="NZ_JACBZX010000001.1"/>
</dbReference>
<dbReference type="PANTHER" id="PTHR42913">
    <property type="entry name" value="APOPTOSIS-INDUCING FACTOR 1"/>
    <property type="match status" value="1"/>
</dbReference>
<comment type="similarity">
    <text evidence="2">Belongs to the NADH dehydrogenase family.</text>
</comment>
<dbReference type="PRINTS" id="PR00368">
    <property type="entry name" value="FADPNR"/>
</dbReference>
<dbReference type="GO" id="GO:0019646">
    <property type="term" value="P:aerobic electron transport chain"/>
    <property type="evidence" value="ECO:0007669"/>
    <property type="project" value="TreeGrafter"/>
</dbReference>
<sequence>MTTQVSVLGGGYAGVMAANRLQRRGGIEVTLVSPTPDFVDRIRLHQMVTGTHSGRQDYRRVLSPQVRRVHDRAERIDRGNRSVLLASGARLRYDHLLLAVGSAGTSPDIAGAEHVQGVATIGAAQQLRRVLARTAPGATVTVVGGGSTGIETAAELATTGWRVTLACGGQLGPSLHERGRRSAAAILHGLDVDVLEGTAGRVVAASATEVTLADGRARASEVTVWATGFSVPDLAHSSGLASDATGRLVTDETLTCVDDPRIVAAGDVAAPSGGAQRMSCQAAMPLGAQAAETILSRIAGDPPADLTNGFAGQCLSLGRRSGVLQLAHPDDTPRAVHLRGRPAAWAKEVTCRAVVRGLVTEARRPGSFRWPRDPGRAARPTRSEAEDEARIASDPGAEVGAEVDGRVR</sequence>
<evidence type="ECO:0000256" key="3">
    <source>
        <dbReference type="ARBA" id="ARBA00022630"/>
    </source>
</evidence>
<gene>
    <name evidence="8" type="ORF">BJY28_002395</name>
</gene>
<comment type="caution">
    <text evidence="8">The sequence shown here is derived from an EMBL/GenBank/DDBJ whole genome shotgun (WGS) entry which is preliminary data.</text>
</comment>
<dbReference type="InterPro" id="IPR023753">
    <property type="entry name" value="FAD/NAD-binding_dom"/>
</dbReference>
<dbReference type="GO" id="GO:0003955">
    <property type="term" value="F:NAD(P)H dehydrogenase (quinone) activity"/>
    <property type="evidence" value="ECO:0007669"/>
    <property type="project" value="TreeGrafter"/>
</dbReference>
<dbReference type="InterPro" id="IPR036188">
    <property type="entry name" value="FAD/NAD-bd_sf"/>
</dbReference>
<protein>
    <submittedName>
        <fullName evidence="8">NADH dehydrogenase FAD-containing subunit</fullName>
    </submittedName>
</protein>
<comment type="cofactor">
    <cofactor evidence="1">
        <name>FAD</name>
        <dbReference type="ChEBI" id="CHEBI:57692"/>
    </cofactor>
</comment>
<keyword evidence="4" id="KW-0274">FAD</keyword>
<dbReference type="SUPFAM" id="SSF51905">
    <property type="entry name" value="FAD/NAD(P)-binding domain"/>
    <property type="match status" value="1"/>
</dbReference>
<dbReference type="Proteomes" id="UP000592181">
    <property type="component" value="Unassembled WGS sequence"/>
</dbReference>
<evidence type="ECO:0000256" key="2">
    <source>
        <dbReference type="ARBA" id="ARBA00005272"/>
    </source>
</evidence>
<dbReference type="Gene3D" id="3.50.50.100">
    <property type="match status" value="1"/>
</dbReference>
<organism evidence="8 9">
    <name type="scientific">Janibacter alkaliphilus</name>
    <dbReference type="NCBI Taxonomy" id="1069963"/>
    <lineage>
        <taxon>Bacteria</taxon>
        <taxon>Bacillati</taxon>
        <taxon>Actinomycetota</taxon>
        <taxon>Actinomycetes</taxon>
        <taxon>Micrococcales</taxon>
        <taxon>Intrasporangiaceae</taxon>
        <taxon>Janibacter</taxon>
    </lineage>
</organism>
<dbReference type="PANTHER" id="PTHR42913:SF3">
    <property type="entry name" value="64 KDA MITOCHONDRIAL NADH DEHYDROGENASE (EUROFUNG)"/>
    <property type="match status" value="1"/>
</dbReference>
<evidence type="ECO:0000256" key="5">
    <source>
        <dbReference type="ARBA" id="ARBA00023002"/>
    </source>
</evidence>
<keyword evidence="5" id="KW-0560">Oxidoreductase</keyword>
<accession>A0A852X4F6</accession>